<dbReference type="InterPro" id="IPR001878">
    <property type="entry name" value="Znf_CCHC"/>
</dbReference>
<name>A0A329RFX5_9STRA</name>
<dbReference type="OrthoDB" id="115068at2759"/>
<evidence type="ECO:0000256" key="2">
    <source>
        <dbReference type="SAM" id="MobiDB-lite"/>
    </source>
</evidence>
<keyword evidence="1" id="KW-0863">Zinc-finger</keyword>
<feature type="domain" description="CCHC-type" evidence="3">
    <location>
        <begin position="209"/>
        <end position="225"/>
    </location>
</feature>
<dbReference type="Gene3D" id="4.10.60.10">
    <property type="entry name" value="Zinc finger, CCHC-type"/>
    <property type="match status" value="1"/>
</dbReference>
<dbReference type="PROSITE" id="PS50158">
    <property type="entry name" value="ZF_CCHC"/>
    <property type="match status" value="1"/>
</dbReference>
<dbReference type="SMART" id="SM00343">
    <property type="entry name" value="ZnF_C2HC"/>
    <property type="match status" value="2"/>
</dbReference>
<keyword evidence="1" id="KW-0479">Metal-binding</keyword>
<dbReference type="Proteomes" id="UP000251314">
    <property type="component" value="Unassembled WGS sequence"/>
</dbReference>
<reference evidence="4 5" key="1">
    <citation type="submission" date="2018-01" db="EMBL/GenBank/DDBJ databases">
        <title>Draft genome of the strawberry crown rot pathogen Phytophthora cactorum.</title>
        <authorList>
            <person name="Armitage A.D."/>
            <person name="Lysoe E."/>
            <person name="Nellist C.F."/>
            <person name="Harrison R.J."/>
            <person name="Brurberg M.B."/>
        </authorList>
    </citation>
    <scope>NUCLEOTIDE SEQUENCE [LARGE SCALE GENOMIC DNA]</scope>
    <source>
        <strain evidence="4 5">10300</strain>
    </source>
</reference>
<dbReference type="SUPFAM" id="SSF57756">
    <property type="entry name" value="Retrovirus zinc finger-like domains"/>
    <property type="match status" value="1"/>
</dbReference>
<protein>
    <recommendedName>
        <fullName evidence="3">CCHC-type domain-containing protein</fullName>
    </recommendedName>
</protein>
<dbReference type="InterPro" id="IPR036875">
    <property type="entry name" value="Znf_CCHC_sf"/>
</dbReference>
<dbReference type="AlphaFoldDB" id="A0A329RFX5"/>
<gene>
    <name evidence="4" type="ORF">PC110_g20001</name>
</gene>
<evidence type="ECO:0000259" key="3">
    <source>
        <dbReference type="PROSITE" id="PS50158"/>
    </source>
</evidence>
<proteinExistence type="predicted"/>
<organism evidence="4 5">
    <name type="scientific">Phytophthora cactorum</name>
    <dbReference type="NCBI Taxonomy" id="29920"/>
    <lineage>
        <taxon>Eukaryota</taxon>
        <taxon>Sar</taxon>
        <taxon>Stramenopiles</taxon>
        <taxon>Oomycota</taxon>
        <taxon>Peronosporomycetes</taxon>
        <taxon>Peronosporales</taxon>
        <taxon>Peronosporaceae</taxon>
        <taxon>Phytophthora</taxon>
    </lineage>
</organism>
<dbReference type="Pfam" id="PF00098">
    <property type="entry name" value="zf-CCHC"/>
    <property type="match status" value="2"/>
</dbReference>
<dbReference type="VEuPathDB" id="FungiDB:PC110_g20001"/>
<dbReference type="GO" id="GO:0008270">
    <property type="term" value="F:zinc ion binding"/>
    <property type="evidence" value="ECO:0007669"/>
    <property type="project" value="UniProtKB-KW"/>
</dbReference>
<keyword evidence="5" id="KW-1185">Reference proteome</keyword>
<dbReference type="GO" id="GO:0003676">
    <property type="term" value="F:nucleic acid binding"/>
    <property type="evidence" value="ECO:0007669"/>
    <property type="project" value="InterPro"/>
</dbReference>
<feature type="region of interest" description="Disordered" evidence="2">
    <location>
        <begin position="134"/>
        <end position="208"/>
    </location>
</feature>
<evidence type="ECO:0000256" key="1">
    <source>
        <dbReference type="PROSITE-ProRule" id="PRU00047"/>
    </source>
</evidence>
<feature type="region of interest" description="Disordered" evidence="2">
    <location>
        <begin position="284"/>
        <end position="321"/>
    </location>
</feature>
<evidence type="ECO:0000313" key="5">
    <source>
        <dbReference type="Proteomes" id="UP000251314"/>
    </source>
</evidence>
<accession>A0A329RFX5</accession>
<evidence type="ECO:0000313" key="4">
    <source>
        <dbReference type="EMBL" id="RAW23565.1"/>
    </source>
</evidence>
<keyword evidence="1" id="KW-0862">Zinc</keyword>
<feature type="compositionally biased region" description="Polar residues" evidence="2">
    <location>
        <begin position="136"/>
        <end position="145"/>
    </location>
</feature>
<sequence length="443" mass="47965">MMPGEMYADFAAGLRDLVGRNKASERVLLAQFYRCLVKTTQKLVKQGKEPRTLEEAVDCPTEIDDPMDNTAVIPGIGGPGLPADVMALATGGTTTAEPLQNTIALFTNPQGVWNPYSATWDVPAGRVWNGRFWAETNKNSQPRSQATRREGPRKPERKVKTKREVLTSSEDEAEPQPKIQKFKAAVRQVSERQNTGGATGSSSPGGNSRRCHNCGEDGHWAAACPADPKCYACNQFGHFAKEFSDAAVKAKNDDNPQQDVASATIGHDVVYKVNEEDVVIGDEKRESGGNEDGVVEERGETASGAHEQVPRGQSCDGSKRTTHGGVVVGRVTGTAPKDFVDIKGCMDEEVEIRDNQRAGRYVATVRPALTSARYVRADARNAPAEMDEDEVLQTEEGVCVPKVVVSRNDDHWSDGESPDTATTSPGEDGVVAELRAARKLEKN</sequence>
<comment type="caution">
    <text evidence="4">The sequence shown here is derived from an EMBL/GenBank/DDBJ whole genome shotgun (WGS) entry which is preliminary data.</text>
</comment>
<feature type="compositionally biased region" description="Low complexity" evidence="2">
    <location>
        <begin position="194"/>
        <end position="208"/>
    </location>
</feature>
<feature type="region of interest" description="Disordered" evidence="2">
    <location>
        <begin position="405"/>
        <end position="430"/>
    </location>
</feature>
<dbReference type="EMBL" id="MJFZ01001033">
    <property type="protein sequence ID" value="RAW23565.1"/>
    <property type="molecule type" value="Genomic_DNA"/>
</dbReference>